<proteinExistence type="predicted"/>
<evidence type="ECO:0000313" key="2">
    <source>
        <dbReference type="EMBL" id="CAI9102807.1"/>
    </source>
</evidence>
<organism evidence="2 3">
    <name type="scientific">Oldenlandia corymbosa var. corymbosa</name>
    <dbReference type="NCBI Taxonomy" id="529605"/>
    <lineage>
        <taxon>Eukaryota</taxon>
        <taxon>Viridiplantae</taxon>
        <taxon>Streptophyta</taxon>
        <taxon>Embryophyta</taxon>
        <taxon>Tracheophyta</taxon>
        <taxon>Spermatophyta</taxon>
        <taxon>Magnoliopsida</taxon>
        <taxon>eudicotyledons</taxon>
        <taxon>Gunneridae</taxon>
        <taxon>Pentapetalae</taxon>
        <taxon>asterids</taxon>
        <taxon>lamiids</taxon>
        <taxon>Gentianales</taxon>
        <taxon>Rubiaceae</taxon>
        <taxon>Rubioideae</taxon>
        <taxon>Spermacoceae</taxon>
        <taxon>Hedyotis-Oldenlandia complex</taxon>
        <taxon>Oldenlandia</taxon>
    </lineage>
</organism>
<feature type="compositionally biased region" description="Basic and acidic residues" evidence="1">
    <location>
        <begin position="63"/>
        <end position="72"/>
    </location>
</feature>
<name>A0AAV1D841_OLDCO</name>
<keyword evidence="3" id="KW-1185">Reference proteome</keyword>
<sequence length="101" mass="10924">KNHHRAISLSSLFLRLKPPSSATSCFAHPRYLSSATITNNQPAPATPTSQPKRLGQPKGSTKSKADAEREFAADTPGIPRMRGSTRIRPRISQTSSSHSSD</sequence>
<evidence type="ECO:0000313" key="3">
    <source>
        <dbReference type="Proteomes" id="UP001161247"/>
    </source>
</evidence>
<dbReference type="EMBL" id="OX459121">
    <property type="protein sequence ID" value="CAI9102807.1"/>
    <property type="molecule type" value="Genomic_DNA"/>
</dbReference>
<accession>A0AAV1D841</accession>
<feature type="compositionally biased region" description="Polar residues" evidence="1">
    <location>
        <begin position="35"/>
        <end position="51"/>
    </location>
</feature>
<dbReference type="AlphaFoldDB" id="A0AAV1D841"/>
<dbReference type="Proteomes" id="UP001161247">
    <property type="component" value="Chromosome 4"/>
</dbReference>
<feature type="non-terminal residue" evidence="2">
    <location>
        <position position="1"/>
    </location>
</feature>
<evidence type="ECO:0000256" key="1">
    <source>
        <dbReference type="SAM" id="MobiDB-lite"/>
    </source>
</evidence>
<feature type="region of interest" description="Disordered" evidence="1">
    <location>
        <begin position="35"/>
        <end position="101"/>
    </location>
</feature>
<gene>
    <name evidence="2" type="ORF">OLC1_LOCUS12094</name>
</gene>
<feature type="compositionally biased region" description="Polar residues" evidence="1">
    <location>
        <begin position="91"/>
        <end position="101"/>
    </location>
</feature>
<protein>
    <submittedName>
        <fullName evidence="2">OLC1v1001151C1</fullName>
    </submittedName>
</protein>
<reference evidence="2" key="1">
    <citation type="submission" date="2023-03" db="EMBL/GenBank/DDBJ databases">
        <authorList>
            <person name="Julca I."/>
        </authorList>
    </citation>
    <scope>NUCLEOTIDE SEQUENCE</scope>
</reference>